<evidence type="ECO:0000313" key="4">
    <source>
        <dbReference type="Proteomes" id="UP000270036"/>
    </source>
</evidence>
<dbReference type="STRING" id="266748.HY04_03785"/>
<reference evidence="1 3" key="1">
    <citation type="submission" date="2014-07" db="EMBL/GenBank/DDBJ databases">
        <authorList>
            <person name="Pisani N.G."/>
            <person name="Newman J.D."/>
        </authorList>
    </citation>
    <scope>NUCLEOTIDE SEQUENCE [LARGE SCALE GENOMIC DNA]</scope>
    <source>
        <strain evidence="1 3">LMG 24720</strain>
    </source>
</reference>
<dbReference type="Proteomes" id="UP000270036">
    <property type="component" value="Chromosome"/>
</dbReference>
<dbReference type="EMBL" id="LR134441">
    <property type="protein sequence ID" value="VEI01541.1"/>
    <property type="molecule type" value="Genomic_DNA"/>
</dbReference>
<dbReference type="OrthoDB" id="1451386at2"/>
<dbReference type="AlphaFoldDB" id="A0A3S4UVH1"/>
<dbReference type="KEGG" id="cant:NCTC13489_02811"/>
<sequence>MKVNDQFINPNNAEHSFEWVNLNWDSTTFSIRNRYDNILTGKFNHISSSEISWDNFRSMIEKSIERKHVITQDTSVILKKIADNI</sequence>
<organism evidence="2 4">
    <name type="scientific">Kaistella antarctica</name>
    <dbReference type="NCBI Taxonomy" id="266748"/>
    <lineage>
        <taxon>Bacteria</taxon>
        <taxon>Pseudomonadati</taxon>
        <taxon>Bacteroidota</taxon>
        <taxon>Flavobacteriia</taxon>
        <taxon>Flavobacteriales</taxon>
        <taxon>Weeksellaceae</taxon>
        <taxon>Chryseobacterium group</taxon>
        <taxon>Kaistella</taxon>
    </lineage>
</organism>
<accession>A0A3S4UVH1</accession>
<name>A0A3S4UVH1_9FLAO</name>
<evidence type="ECO:0000313" key="1">
    <source>
        <dbReference type="EMBL" id="KEY20332.1"/>
    </source>
</evidence>
<reference evidence="2 4" key="2">
    <citation type="submission" date="2018-12" db="EMBL/GenBank/DDBJ databases">
        <authorList>
            <consortium name="Pathogen Informatics"/>
        </authorList>
    </citation>
    <scope>NUCLEOTIDE SEQUENCE [LARGE SCALE GENOMIC DNA]</scope>
    <source>
        <strain evidence="2 4">NCTC13489</strain>
    </source>
</reference>
<keyword evidence="3" id="KW-1185">Reference proteome</keyword>
<dbReference type="Proteomes" id="UP000028349">
    <property type="component" value="Unassembled WGS sequence"/>
</dbReference>
<gene>
    <name evidence="1" type="ORF">HY04_03785</name>
    <name evidence="2" type="ORF">NCTC13489_02811</name>
</gene>
<protein>
    <submittedName>
        <fullName evidence="2">Uncharacterized protein</fullName>
    </submittedName>
</protein>
<dbReference type="RefSeq" id="WP_034717246.1">
    <property type="nucleotide sequence ID" value="NZ_FOIX01000002.1"/>
</dbReference>
<evidence type="ECO:0000313" key="3">
    <source>
        <dbReference type="Proteomes" id="UP000028349"/>
    </source>
</evidence>
<evidence type="ECO:0000313" key="2">
    <source>
        <dbReference type="EMBL" id="VEI01541.1"/>
    </source>
</evidence>
<proteinExistence type="predicted"/>
<dbReference type="EMBL" id="JPEP01000001">
    <property type="protein sequence ID" value="KEY20332.1"/>
    <property type="molecule type" value="Genomic_DNA"/>
</dbReference>